<dbReference type="WBParaSite" id="maker-PairedContig_4609-snap-gene-0.13-mRNA-1">
    <property type="protein sequence ID" value="maker-PairedContig_4609-snap-gene-0.13-mRNA-1"/>
    <property type="gene ID" value="maker-PairedContig_4609-snap-gene-0.13"/>
</dbReference>
<protein>
    <submittedName>
        <fullName evidence="1">Uncharacterized protein</fullName>
    </submittedName>
</protein>
<dbReference type="AlphaFoldDB" id="A0A1I8ETT6"/>
<reference evidence="1" key="1">
    <citation type="submission" date="2016-11" db="UniProtKB">
        <authorList>
            <consortium name="WormBaseParasite"/>
        </authorList>
    </citation>
    <scope>IDENTIFICATION</scope>
    <source>
        <strain evidence="1">pt0022</strain>
    </source>
</reference>
<sequence>MAIELDTDGPNWERRRLMSSHLSFDIKFLQPESINKIKKKKEISLYFIYWLSDLRGNINELSLKDGLVPGERIILSSKANSYLNSCLKYL</sequence>
<organism evidence="1">
    <name type="scientific">Wuchereria bancrofti</name>
    <dbReference type="NCBI Taxonomy" id="6293"/>
    <lineage>
        <taxon>Eukaryota</taxon>
        <taxon>Metazoa</taxon>
        <taxon>Ecdysozoa</taxon>
        <taxon>Nematoda</taxon>
        <taxon>Chromadorea</taxon>
        <taxon>Rhabditida</taxon>
        <taxon>Spirurina</taxon>
        <taxon>Spiruromorpha</taxon>
        <taxon>Filarioidea</taxon>
        <taxon>Onchocercidae</taxon>
        <taxon>Wuchereria</taxon>
    </lineage>
</organism>
<accession>A0A1I8ETT6</accession>
<name>A0A1I8ETT6_WUCBA</name>
<proteinExistence type="predicted"/>
<dbReference type="STRING" id="6293.A0A1I8ETT6"/>
<evidence type="ECO:0000313" key="1">
    <source>
        <dbReference type="WBParaSite" id="maker-PairedContig_4609-snap-gene-0.13-mRNA-1"/>
    </source>
</evidence>